<reference evidence="3" key="1">
    <citation type="submission" date="2019-06" db="EMBL/GenBank/DDBJ databases">
        <authorList>
            <person name="Zheng W."/>
        </authorList>
    </citation>
    <scope>NUCLEOTIDE SEQUENCE</scope>
    <source>
        <strain evidence="3">QDHG01</strain>
    </source>
</reference>
<accession>A0A8J8P670</accession>
<comment type="caution">
    <text evidence="3">The sequence shown here is derived from an EMBL/GenBank/DDBJ whole genome shotgun (WGS) entry which is preliminary data.</text>
</comment>
<gene>
    <name evidence="3" type="ORF">FGO68_gene5593</name>
</gene>
<evidence type="ECO:0000256" key="2">
    <source>
        <dbReference type="SAM" id="Phobius"/>
    </source>
</evidence>
<keyword evidence="4" id="KW-1185">Reference proteome</keyword>
<proteinExistence type="predicted"/>
<feature type="transmembrane region" description="Helical" evidence="2">
    <location>
        <begin position="783"/>
        <end position="805"/>
    </location>
</feature>
<protein>
    <recommendedName>
        <fullName evidence="5">Cadherin domain-containing protein</fullName>
    </recommendedName>
</protein>
<feature type="transmembrane region" description="Helical" evidence="2">
    <location>
        <begin position="817"/>
        <end position="841"/>
    </location>
</feature>
<feature type="compositionally biased region" description="Low complexity" evidence="1">
    <location>
        <begin position="577"/>
        <end position="627"/>
    </location>
</feature>
<feature type="transmembrane region" description="Helical" evidence="2">
    <location>
        <begin position="920"/>
        <end position="938"/>
    </location>
</feature>
<evidence type="ECO:0008006" key="5">
    <source>
        <dbReference type="Google" id="ProtNLM"/>
    </source>
</evidence>
<dbReference type="EMBL" id="RRYP01000988">
    <property type="protein sequence ID" value="TNV86560.1"/>
    <property type="molecule type" value="Genomic_DNA"/>
</dbReference>
<feature type="transmembrane region" description="Helical" evidence="2">
    <location>
        <begin position="1044"/>
        <end position="1064"/>
    </location>
</feature>
<organism evidence="3 4">
    <name type="scientific">Halteria grandinella</name>
    <dbReference type="NCBI Taxonomy" id="5974"/>
    <lineage>
        <taxon>Eukaryota</taxon>
        <taxon>Sar</taxon>
        <taxon>Alveolata</taxon>
        <taxon>Ciliophora</taxon>
        <taxon>Intramacronucleata</taxon>
        <taxon>Spirotrichea</taxon>
        <taxon>Stichotrichia</taxon>
        <taxon>Sporadotrichida</taxon>
        <taxon>Halteriidae</taxon>
        <taxon>Halteria</taxon>
    </lineage>
</organism>
<dbReference type="Proteomes" id="UP000785679">
    <property type="component" value="Unassembled WGS sequence"/>
</dbReference>
<keyword evidence="2" id="KW-1133">Transmembrane helix</keyword>
<feature type="transmembrane region" description="Helical" evidence="2">
    <location>
        <begin position="968"/>
        <end position="995"/>
    </location>
</feature>
<dbReference type="AlphaFoldDB" id="A0A8J8P670"/>
<name>A0A8J8P670_HALGN</name>
<sequence length="1196" mass="132689">MVTVMKISTFDQIIQSKVQCSSTTAASLAYTFQACTYDKSSTEEFIFYQEYMTFYRLHNDYSANTNSGSTMHNPSPFNGQAKALTCLSEDLIYSLIHSGGEAPFVFIIAEVNFTNAKITYTRYSQQSSGTSLKGYILNKNEFFLAGLLNQGAKVYHTPSSSFSVGNTKIQGIIYSPLLSCQQVDGYQLYSSVQMTVNAYPFTSDTLAYTQTSIPLIDKTSAAVVFNVISSAFEGQYSSKCPYAFLVTPYYYQNLQSTQPTNTFIYIIEEQTRKFTISPFTADILEPSAPPPQFTYSVLSFDGPPQGVKVNPSTGEIEVSSIQLFEETKYQFVIQGKLQECSRIEETFDLVGEPNVPPIFDKIENQTLPSIFIAQGQTIDYPLPSVVDSNHGQTPYVIITDVAGTLYPDFVDFTNSSHTIIRVFATSALAPGVYNIQVKICDGIVCPAYDLQVIVLVPPPEFAIQNLGPPAFTEDLEPVQLQIGKSFSYTLPPISDPDEDKFYVTAQLKDSASFVVFNNASLKFTFNPTNMTAIKTNYEISVVLTDLNKEPQSAKYQISLIINGTAPKNIPKPPQEPSSIQNSSQNATTSNQNASSSNSTTNSSSSNTTSSSQNQTQEISESESQGQQSDEEYSYAQGSQRGKIKTYKCDVLITQVSRAEKLQLKVVSPNKEASENVARAITEADIDLRISSSSAERVQIKIEDILSSNTLVISMVLKNKDQISQGVELDYVTIKILKRIFIKKDQFEASLQKDATAKAKMPSQYSESQLKAVALVQSTEKPTMITVMSVNLVVQLFFGSMMCLIWSMMNDLSFLIQLSMVSIQIPGIASSIQSILLSVIYLDLLMTDQWLTPFLDMLLSSDESDDDQPVNTFLDDQGFKSKLLVLNLGSTLIFLVMQVLLLFFTGISSLLKRHSRIAKRVYDYLSVRLFWGGTIRFIIQQFQPLLMSSIININNFSVSELKEKPSGMIFSYSLSIAIIAILLLSIIVFAILVRIGKAKQKEYEPLIEGIDTNKSGLAPYWTVLTLLKWLVLCTILILLTDHPAQQLQILLILSIASTITQAVVGPQVSTLDRWISLFNEGMACVYIYAMCGLAIAGDVESRDTMGLALLSITLITILVNIIKVLAVSVVMCKHKFKGCDKNKVITLKQKIYAIKVSSFAHFQVPAKLKRPFEMRKDTQATSHSMTVVQDVSIQDFM</sequence>
<evidence type="ECO:0000313" key="3">
    <source>
        <dbReference type="EMBL" id="TNV86560.1"/>
    </source>
</evidence>
<feature type="transmembrane region" description="Helical" evidence="2">
    <location>
        <begin position="1016"/>
        <end position="1038"/>
    </location>
</feature>
<evidence type="ECO:0000313" key="4">
    <source>
        <dbReference type="Proteomes" id="UP000785679"/>
    </source>
</evidence>
<feature type="transmembrane region" description="Helical" evidence="2">
    <location>
        <begin position="1076"/>
        <end position="1095"/>
    </location>
</feature>
<feature type="region of interest" description="Disordered" evidence="1">
    <location>
        <begin position="566"/>
        <end position="638"/>
    </location>
</feature>
<dbReference type="PROSITE" id="PS51257">
    <property type="entry name" value="PROKAR_LIPOPROTEIN"/>
    <property type="match status" value="1"/>
</dbReference>
<keyword evidence="2" id="KW-0812">Transmembrane</keyword>
<keyword evidence="2" id="KW-0472">Membrane</keyword>
<feature type="transmembrane region" description="Helical" evidence="2">
    <location>
        <begin position="883"/>
        <end position="908"/>
    </location>
</feature>
<evidence type="ECO:0000256" key="1">
    <source>
        <dbReference type="SAM" id="MobiDB-lite"/>
    </source>
</evidence>
<feature type="transmembrane region" description="Helical" evidence="2">
    <location>
        <begin position="1107"/>
        <end position="1131"/>
    </location>
</feature>